<dbReference type="Proteomes" id="UP000663865">
    <property type="component" value="Unassembled WGS sequence"/>
</dbReference>
<proteinExistence type="predicted"/>
<protein>
    <submittedName>
        <fullName evidence="2">Uncharacterized protein</fullName>
    </submittedName>
</protein>
<sequence>AFEGYNFRKVVCGTALQEDFEGGLFAKKLDETRKSLWQAIENSQCGDLVPLLTEEVFSYKNLIENLTGHEIASDDIDKIRSYAAEVSTQASLPFQQEENGNIKIE</sequence>
<feature type="non-terminal residue" evidence="2">
    <location>
        <position position="105"/>
    </location>
</feature>
<evidence type="ECO:0000313" key="1">
    <source>
        <dbReference type="EMBL" id="CAF3775082.1"/>
    </source>
</evidence>
<feature type="non-terminal residue" evidence="2">
    <location>
        <position position="1"/>
    </location>
</feature>
<comment type="caution">
    <text evidence="2">The sequence shown here is derived from an EMBL/GenBank/DDBJ whole genome shotgun (WGS) entry which is preliminary data.</text>
</comment>
<dbReference type="EMBL" id="CAJOBS010008426">
    <property type="protein sequence ID" value="CAF4929233.1"/>
    <property type="molecule type" value="Genomic_DNA"/>
</dbReference>
<dbReference type="AlphaFoldDB" id="A0A821WQR4"/>
<reference evidence="2" key="1">
    <citation type="submission" date="2021-02" db="EMBL/GenBank/DDBJ databases">
        <authorList>
            <person name="Nowell W R."/>
        </authorList>
    </citation>
    <scope>NUCLEOTIDE SEQUENCE</scope>
</reference>
<name>A0A821WQR4_9BILA</name>
<evidence type="ECO:0000313" key="2">
    <source>
        <dbReference type="EMBL" id="CAF4929233.1"/>
    </source>
</evidence>
<dbReference type="Proteomes" id="UP000663838">
    <property type="component" value="Unassembled WGS sequence"/>
</dbReference>
<organism evidence="2 3">
    <name type="scientific">Rotaria socialis</name>
    <dbReference type="NCBI Taxonomy" id="392032"/>
    <lineage>
        <taxon>Eukaryota</taxon>
        <taxon>Metazoa</taxon>
        <taxon>Spiralia</taxon>
        <taxon>Gnathifera</taxon>
        <taxon>Rotifera</taxon>
        <taxon>Eurotatoria</taxon>
        <taxon>Bdelloidea</taxon>
        <taxon>Philodinida</taxon>
        <taxon>Philodinidae</taxon>
        <taxon>Rotaria</taxon>
    </lineage>
</organism>
<gene>
    <name evidence="1" type="ORF">KIK155_LOCUS31045</name>
    <name evidence="2" type="ORF">TOA249_LOCUS32641</name>
</gene>
<accession>A0A821WQR4</accession>
<evidence type="ECO:0000313" key="3">
    <source>
        <dbReference type="Proteomes" id="UP000663838"/>
    </source>
</evidence>
<dbReference type="EMBL" id="CAJNYV010005696">
    <property type="protein sequence ID" value="CAF3775082.1"/>
    <property type="molecule type" value="Genomic_DNA"/>
</dbReference>